<keyword evidence="18" id="KW-1185">Reference proteome</keyword>
<dbReference type="Pfam" id="PF05036">
    <property type="entry name" value="SPOR"/>
    <property type="match status" value="1"/>
</dbReference>
<dbReference type="InterPro" id="IPR036680">
    <property type="entry name" value="SPOR-like_sf"/>
</dbReference>
<evidence type="ECO:0000256" key="7">
    <source>
        <dbReference type="ARBA" id="ARBA00022840"/>
    </source>
</evidence>
<name>A0A4R3LFZ8_9BACL</name>
<dbReference type="GO" id="GO:0005524">
    <property type="term" value="F:ATP binding"/>
    <property type="evidence" value="ECO:0007669"/>
    <property type="project" value="UniProtKB-UniRule"/>
</dbReference>
<evidence type="ECO:0000256" key="9">
    <source>
        <dbReference type="ARBA" id="ARBA00047899"/>
    </source>
</evidence>
<dbReference type="EMBL" id="SMAG01000001">
    <property type="protein sequence ID" value="TCS96416.1"/>
    <property type="molecule type" value="Genomic_DNA"/>
</dbReference>
<keyword evidence="14" id="KW-0812">Transmembrane</keyword>
<keyword evidence="14" id="KW-0472">Membrane</keyword>
<evidence type="ECO:0000256" key="13">
    <source>
        <dbReference type="PROSITE-ProRule" id="PRU10141"/>
    </source>
</evidence>
<dbReference type="SUPFAM" id="SSF56112">
    <property type="entry name" value="Protein kinase-like (PK-like)"/>
    <property type="match status" value="1"/>
</dbReference>
<reference evidence="17 18" key="1">
    <citation type="submission" date="2019-03" db="EMBL/GenBank/DDBJ databases">
        <title>Genomic Encyclopedia of Type Strains, Phase IV (KMG-IV): sequencing the most valuable type-strain genomes for metagenomic binning, comparative biology and taxonomic classification.</title>
        <authorList>
            <person name="Goeker M."/>
        </authorList>
    </citation>
    <scope>NUCLEOTIDE SEQUENCE [LARGE SCALE GENOMIC DNA]</scope>
    <source>
        <strain evidence="17 18">DSM 45707</strain>
    </source>
</reference>
<dbReference type="EC" id="2.7.11.1" evidence="1"/>
<dbReference type="AlphaFoldDB" id="A0A4R3LFZ8"/>
<dbReference type="PROSITE" id="PS00107">
    <property type="entry name" value="PROTEIN_KINASE_ATP"/>
    <property type="match status" value="1"/>
</dbReference>
<keyword evidence="6 17" id="KW-0418">Kinase</keyword>
<evidence type="ECO:0000256" key="2">
    <source>
        <dbReference type="ARBA" id="ARBA00022527"/>
    </source>
</evidence>
<keyword evidence="5 13" id="KW-0547">Nucleotide-binding</keyword>
<dbReference type="Pfam" id="PF00069">
    <property type="entry name" value="Pkinase"/>
    <property type="match status" value="1"/>
</dbReference>
<dbReference type="GO" id="GO:0004674">
    <property type="term" value="F:protein serine/threonine kinase activity"/>
    <property type="evidence" value="ECO:0007669"/>
    <property type="project" value="UniProtKB-KW"/>
</dbReference>
<evidence type="ECO:0000256" key="14">
    <source>
        <dbReference type="SAM" id="Phobius"/>
    </source>
</evidence>
<evidence type="ECO:0000256" key="11">
    <source>
        <dbReference type="ARBA" id="ARBA00060432"/>
    </source>
</evidence>
<sequence length="452" mass="50726">MEERQLGGRYQIIERVGKGGMAVVYKAMDLFLERYVAIKMIHESHCHDEGFIMRFIREAKATAKLSHPNVVSVYDVGREGSTYYMVMELIDGVPLSNQIKERGSFSDEEAINITIQICDGLANAHQNGIIHRDIKPHNIMAASDGRYKVADFGISRLINSKSTLSKDETVMGSVHYLSPEQARGLEVNFSSDIYSVGVVLYELVTGQTPYDGAEYISIAIQHINEPIPDPRNLNPQLSNELYHIIMKALQKESKDRYQSIEELKNALSEALIEIKQTKTFTPTEKGTFHIPLSFETKDGSTEKGNIPLRRDRIEDQHPSKKPIVLWGVSAVVLLIVVGGLIIWNPFSPSQNQSVSTANASGQSPSQAHFKIIVGTFSSKSSAKDLKTTLENNGIAKVEVHQTQKDDQTLYQVRVGNFPNVEDAELQRNEVKEIVKKFNITDTYIKQFINEDK</sequence>
<comment type="catalytic activity">
    <reaction evidence="9">
        <text>L-threonyl-[protein] + ATP = O-phospho-L-threonyl-[protein] + ADP + H(+)</text>
        <dbReference type="Rhea" id="RHEA:46608"/>
        <dbReference type="Rhea" id="RHEA-COMP:11060"/>
        <dbReference type="Rhea" id="RHEA-COMP:11605"/>
        <dbReference type="ChEBI" id="CHEBI:15378"/>
        <dbReference type="ChEBI" id="CHEBI:30013"/>
        <dbReference type="ChEBI" id="CHEBI:30616"/>
        <dbReference type="ChEBI" id="CHEBI:61977"/>
        <dbReference type="ChEBI" id="CHEBI:456216"/>
        <dbReference type="EC" id="2.7.11.1"/>
    </reaction>
</comment>
<evidence type="ECO:0000313" key="18">
    <source>
        <dbReference type="Proteomes" id="UP000294937"/>
    </source>
</evidence>
<keyword evidence="7 13" id="KW-0067">ATP-binding</keyword>
<feature type="binding site" evidence="13">
    <location>
        <position position="39"/>
    </location>
    <ligand>
        <name>ATP</name>
        <dbReference type="ChEBI" id="CHEBI:30616"/>
    </ligand>
</feature>
<keyword evidence="4" id="KW-0808">Transferase</keyword>
<keyword evidence="2 17" id="KW-0723">Serine/threonine-protein kinase</keyword>
<dbReference type="GO" id="GO:0007165">
    <property type="term" value="P:signal transduction"/>
    <property type="evidence" value="ECO:0007669"/>
    <property type="project" value="UniProtKB-ARBA"/>
</dbReference>
<dbReference type="GO" id="GO:0009847">
    <property type="term" value="P:spore germination"/>
    <property type="evidence" value="ECO:0007669"/>
    <property type="project" value="UniProtKB-ARBA"/>
</dbReference>
<dbReference type="InterPro" id="IPR011009">
    <property type="entry name" value="Kinase-like_dom_sf"/>
</dbReference>
<evidence type="ECO:0000256" key="3">
    <source>
        <dbReference type="ARBA" id="ARBA00022544"/>
    </source>
</evidence>
<keyword evidence="8" id="KW-0735">Signal-anchor</keyword>
<dbReference type="CDD" id="cd14014">
    <property type="entry name" value="STKc_PknB_like"/>
    <property type="match status" value="1"/>
</dbReference>
<dbReference type="Proteomes" id="UP000294937">
    <property type="component" value="Unassembled WGS sequence"/>
</dbReference>
<evidence type="ECO:0000259" key="16">
    <source>
        <dbReference type="PROSITE" id="PS51724"/>
    </source>
</evidence>
<dbReference type="InterPro" id="IPR000719">
    <property type="entry name" value="Prot_kinase_dom"/>
</dbReference>
<dbReference type="SMART" id="SM00220">
    <property type="entry name" value="S_TKc"/>
    <property type="match status" value="1"/>
</dbReference>
<evidence type="ECO:0000256" key="10">
    <source>
        <dbReference type="ARBA" id="ARBA00048679"/>
    </source>
</evidence>
<feature type="domain" description="SPOR" evidence="16">
    <location>
        <begin position="363"/>
        <end position="446"/>
    </location>
</feature>
<dbReference type="PANTHER" id="PTHR43289:SF34">
    <property type="entry name" value="SERINE_THREONINE-PROTEIN KINASE YBDM-RELATED"/>
    <property type="match status" value="1"/>
</dbReference>
<evidence type="ECO:0000256" key="4">
    <source>
        <dbReference type="ARBA" id="ARBA00022679"/>
    </source>
</evidence>
<evidence type="ECO:0000256" key="1">
    <source>
        <dbReference type="ARBA" id="ARBA00012513"/>
    </source>
</evidence>
<dbReference type="Gene3D" id="1.10.510.10">
    <property type="entry name" value="Transferase(Phosphotransferase) domain 1"/>
    <property type="match status" value="1"/>
</dbReference>
<dbReference type="PANTHER" id="PTHR43289">
    <property type="entry name" value="MITOGEN-ACTIVATED PROTEIN KINASE KINASE KINASE 20-RELATED"/>
    <property type="match status" value="1"/>
</dbReference>
<dbReference type="PROSITE" id="PS51724">
    <property type="entry name" value="SPOR"/>
    <property type="match status" value="1"/>
</dbReference>
<feature type="domain" description="Protein kinase" evidence="15">
    <location>
        <begin position="10"/>
        <end position="272"/>
    </location>
</feature>
<evidence type="ECO:0000313" key="17">
    <source>
        <dbReference type="EMBL" id="TCS96416.1"/>
    </source>
</evidence>
<proteinExistence type="predicted"/>
<dbReference type="InterPro" id="IPR007730">
    <property type="entry name" value="SPOR-like_dom"/>
</dbReference>
<organism evidence="17 18">
    <name type="scientific">Hazenella coriacea</name>
    <dbReference type="NCBI Taxonomy" id="1179467"/>
    <lineage>
        <taxon>Bacteria</taxon>
        <taxon>Bacillati</taxon>
        <taxon>Bacillota</taxon>
        <taxon>Bacilli</taxon>
        <taxon>Bacillales</taxon>
        <taxon>Thermoactinomycetaceae</taxon>
        <taxon>Hazenella</taxon>
    </lineage>
</organism>
<dbReference type="Gene3D" id="3.30.70.1070">
    <property type="entry name" value="Sporulation related repeat"/>
    <property type="match status" value="1"/>
</dbReference>
<dbReference type="InterPro" id="IPR017441">
    <property type="entry name" value="Protein_kinase_ATP_BS"/>
</dbReference>
<feature type="transmembrane region" description="Helical" evidence="14">
    <location>
        <begin position="323"/>
        <end position="343"/>
    </location>
</feature>
<keyword evidence="3" id="KW-0309">Germination</keyword>
<dbReference type="GO" id="GO:0071224">
    <property type="term" value="P:cellular response to peptidoglycan"/>
    <property type="evidence" value="ECO:0007669"/>
    <property type="project" value="UniProtKB-ARBA"/>
</dbReference>
<comment type="caution">
    <text evidence="17">The sequence shown here is derived from an EMBL/GenBank/DDBJ whole genome shotgun (WGS) entry which is preliminary data.</text>
</comment>
<dbReference type="SUPFAM" id="SSF110997">
    <property type="entry name" value="Sporulation related repeat"/>
    <property type="match status" value="1"/>
</dbReference>
<dbReference type="Gene3D" id="3.30.200.20">
    <property type="entry name" value="Phosphorylase Kinase, domain 1"/>
    <property type="match status" value="1"/>
</dbReference>
<dbReference type="PROSITE" id="PS50011">
    <property type="entry name" value="PROTEIN_KINASE_DOM"/>
    <property type="match status" value="1"/>
</dbReference>
<dbReference type="GO" id="GO:0042834">
    <property type="term" value="F:peptidoglycan binding"/>
    <property type="evidence" value="ECO:0007669"/>
    <property type="project" value="InterPro"/>
</dbReference>
<evidence type="ECO:0000256" key="6">
    <source>
        <dbReference type="ARBA" id="ARBA00022777"/>
    </source>
</evidence>
<evidence type="ECO:0000259" key="15">
    <source>
        <dbReference type="PROSITE" id="PS50011"/>
    </source>
</evidence>
<comment type="catalytic activity">
    <reaction evidence="10">
        <text>L-seryl-[protein] + ATP = O-phospho-L-seryl-[protein] + ADP + H(+)</text>
        <dbReference type="Rhea" id="RHEA:17989"/>
        <dbReference type="Rhea" id="RHEA-COMP:9863"/>
        <dbReference type="Rhea" id="RHEA-COMP:11604"/>
        <dbReference type="ChEBI" id="CHEBI:15378"/>
        <dbReference type="ChEBI" id="CHEBI:29999"/>
        <dbReference type="ChEBI" id="CHEBI:30616"/>
        <dbReference type="ChEBI" id="CHEBI:83421"/>
        <dbReference type="ChEBI" id="CHEBI:456216"/>
        <dbReference type="EC" id="2.7.11.1"/>
    </reaction>
</comment>
<evidence type="ECO:0000256" key="12">
    <source>
        <dbReference type="ARBA" id="ARBA00070041"/>
    </source>
</evidence>
<dbReference type="FunFam" id="1.10.510.10:FF:000021">
    <property type="entry name" value="Serine/threonine protein kinase"/>
    <property type="match status" value="1"/>
</dbReference>
<evidence type="ECO:0000256" key="5">
    <source>
        <dbReference type="ARBA" id="ARBA00022741"/>
    </source>
</evidence>
<comment type="subcellular location">
    <subcellularLocation>
        <location evidence="11">Spore membrane</location>
        <topology evidence="11">Single-pass type II membrane protein</topology>
    </subcellularLocation>
</comment>
<evidence type="ECO:0000256" key="8">
    <source>
        <dbReference type="ARBA" id="ARBA00022968"/>
    </source>
</evidence>
<accession>A0A4R3LFZ8</accession>
<gene>
    <name evidence="17" type="ORF">EDD58_10147</name>
</gene>
<keyword evidence="14" id="KW-1133">Transmembrane helix</keyword>
<protein>
    <recommendedName>
        <fullName evidence="12">Serine/threonine-protein kinase PrkC</fullName>
        <ecNumber evidence="1">2.7.11.1</ecNumber>
    </recommendedName>
</protein>
<dbReference type="FunFam" id="3.30.200.20:FF:000035">
    <property type="entry name" value="Serine/threonine protein kinase Stk1"/>
    <property type="match status" value="1"/>
</dbReference>